<keyword evidence="6 7" id="KW-0472">Membrane</keyword>
<proteinExistence type="inferred from homology"/>
<feature type="transmembrane region" description="Helical" evidence="7">
    <location>
        <begin position="490"/>
        <end position="513"/>
    </location>
</feature>
<comment type="similarity">
    <text evidence="2">Belongs to the ABC-4 integral membrane protein family. LolC/E subfamily.</text>
</comment>
<keyword evidence="4 7" id="KW-0812">Transmembrane</keyword>
<dbReference type="Pfam" id="PF02687">
    <property type="entry name" value="FtsX"/>
    <property type="match status" value="2"/>
</dbReference>
<comment type="caution">
    <text evidence="9">The sequence shown here is derived from an EMBL/GenBank/DDBJ whole genome shotgun (WGS) entry which is preliminary data.</text>
</comment>
<evidence type="ECO:0000259" key="8">
    <source>
        <dbReference type="Pfam" id="PF02687"/>
    </source>
</evidence>
<dbReference type="Proteomes" id="UP000022141">
    <property type="component" value="Unassembled WGS sequence"/>
</dbReference>
<dbReference type="GO" id="GO:0098797">
    <property type="term" value="C:plasma membrane protein complex"/>
    <property type="evidence" value="ECO:0007669"/>
    <property type="project" value="TreeGrafter"/>
</dbReference>
<dbReference type="STRING" id="1454004.AW11_02728"/>
<keyword evidence="3" id="KW-1003">Cell membrane</keyword>
<gene>
    <name evidence="9" type="ORF">AW11_02728</name>
</gene>
<dbReference type="eggNOG" id="COG0577">
    <property type="taxonomic scope" value="Bacteria"/>
</dbReference>
<dbReference type="PANTHER" id="PTHR30489">
    <property type="entry name" value="LIPOPROTEIN-RELEASING SYSTEM TRANSMEMBRANE PROTEIN LOLE"/>
    <property type="match status" value="1"/>
</dbReference>
<dbReference type="PANTHER" id="PTHR30489:SF0">
    <property type="entry name" value="LIPOPROTEIN-RELEASING SYSTEM TRANSMEMBRANE PROTEIN LOLE"/>
    <property type="match status" value="1"/>
</dbReference>
<feature type="transmembrane region" description="Helical" evidence="7">
    <location>
        <begin position="444"/>
        <end position="469"/>
    </location>
</feature>
<feature type="transmembrane region" description="Helical" evidence="7">
    <location>
        <begin position="264"/>
        <end position="283"/>
    </location>
</feature>
<sequence>MQALSRLSWWLIRAQFTTRRAATLLSMLAVALGVALGYAIHLINDAALADFARAMKSVQGDPDAVIAARDSAGSVPLATLNAIARDPAVLVIAAVIETRVRIDNARTPVTLIGIDVFSAAAVMPDLLPRHNEQAAAPNLFNGGVYASPALLAKLAQRAPDSDSGARPGRTLTLVRGEQQWPATLAGDLPAARPDDLLLVADIAWVQERFGPVDAVSEGRVRLAPDSDLATWRKKWAQQLPAGLLIRVADDDSARVSNLSRAYRVNLNVLALVALLTGAFLVFATQLTSVAQRSTQFALLGVLGLSPRMRLLQVLLEGLAIGVPGALLGLGLGYALAVAFTRLLGGDLGGGYFAGSAPPIIPLPAPALVFLALGCLASLAGASYPAYLNRMQPLAQALKTGFAQQSHADTARATLPRLRLPLFLALAALALAQLPPLFALPLAGYAAIALVLVAGIASAPLLTQLLFGWLSAQALPAPQRIALQNVAQAPLMAQVAASGLIVSFALTASMVIMVSSFRVAVDQWLDHVLPAPLYLRSKATPLPQDLLAALAQPDAPFTRVERMANASLIIDPQRPQVALLVREIDRRDPAARLPVTGPLLAPPATTPAVWISEPMAEIYRLAPGQTLRLPLLGREIEVFIGGVWRDYGRQFGAVVISRQDYQQLGGDFQPTDLALWPRPGEEAHASAWLAPWADQYGLEVADSAEIRRLSLSIFDKSFAVTYALEAAAMLIGLFGLAVTLAASVWLRARELATLGALGFDRRMLSRAVMLEGALIATVGVLIGLACGVGIGAILTHVVNPQAFHWRMALAIPWAALVTGAAITLAAAVLASRHAARQATRLPVAQVLASAQ</sequence>
<feature type="transmembrane region" description="Helical" evidence="7">
    <location>
        <begin position="766"/>
        <end position="797"/>
    </location>
</feature>
<feature type="domain" description="ABC3 transporter permease C-terminal" evidence="8">
    <location>
        <begin position="726"/>
        <end position="839"/>
    </location>
</feature>
<comment type="subcellular location">
    <subcellularLocation>
        <location evidence="1">Cell membrane</location>
        <topology evidence="1">Multi-pass membrane protein</topology>
    </subcellularLocation>
</comment>
<accession>A0A011NWN2</accession>
<dbReference type="EMBL" id="JEMY01000037">
    <property type="protein sequence ID" value="EXI87118.1"/>
    <property type="molecule type" value="Genomic_DNA"/>
</dbReference>
<feature type="transmembrane region" description="Helical" evidence="7">
    <location>
        <begin position="809"/>
        <end position="829"/>
    </location>
</feature>
<evidence type="ECO:0000256" key="6">
    <source>
        <dbReference type="ARBA" id="ARBA00023136"/>
    </source>
</evidence>
<keyword evidence="5 7" id="KW-1133">Transmembrane helix</keyword>
<protein>
    <submittedName>
        <fullName evidence="9">Acidobacterial duplicated orphan permease</fullName>
    </submittedName>
</protein>
<feature type="transmembrane region" description="Helical" evidence="7">
    <location>
        <begin position="313"/>
        <end position="339"/>
    </location>
</feature>
<evidence type="ECO:0000256" key="2">
    <source>
        <dbReference type="ARBA" id="ARBA00005236"/>
    </source>
</evidence>
<evidence type="ECO:0000313" key="10">
    <source>
        <dbReference type="Proteomes" id="UP000022141"/>
    </source>
</evidence>
<dbReference type="PATRIC" id="fig|1454004.3.peg.2818"/>
<dbReference type="InterPro" id="IPR003838">
    <property type="entry name" value="ABC3_permease_C"/>
</dbReference>
<name>A0A011NWN2_ACCRE</name>
<feature type="transmembrane region" description="Helical" evidence="7">
    <location>
        <begin position="419"/>
        <end position="438"/>
    </location>
</feature>
<dbReference type="InterPro" id="IPR051447">
    <property type="entry name" value="Lipoprotein-release_system"/>
</dbReference>
<keyword evidence="10" id="KW-1185">Reference proteome</keyword>
<dbReference type="eggNOG" id="COG4591">
    <property type="taxonomic scope" value="Bacteria"/>
</dbReference>
<feature type="transmembrane region" description="Helical" evidence="7">
    <location>
        <begin position="359"/>
        <end position="381"/>
    </location>
</feature>
<evidence type="ECO:0000256" key="3">
    <source>
        <dbReference type="ARBA" id="ARBA00022475"/>
    </source>
</evidence>
<reference evidence="9" key="1">
    <citation type="submission" date="2014-02" db="EMBL/GenBank/DDBJ databases">
        <title>Expanding our view of genomic diversity in Candidatus Accumulibacter clades.</title>
        <authorList>
            <person name="Skennerton C.T."/>
            <person name="Barr J.J."/>
            <person name="Slater F.R."/>
            <person name="Bond P.L."/>
            <person name="Tyson G.W."/>
        </authorList>
    </citation>
    <scope>NUCLEOTIDE SEQUENCE [LARGE SCALE GENOMIC DNA]</scope>
</reference>
<dbReference type="AlphaFoldDB" id="A0A011NWN2"/>
<evidence type="ECO:0000256" key="7">
    <source>
        <dbReference type="SAM" id="Phobius"/>
    </source>
</evidence>
<feature type="transmembrane region" description="Helical" evidence="7">
    <location>
        <begin position="725"/>
        <end position="745"/>
    </location>
</feature>
<evidence type="ECO:0000256" key="4">
    <source>
        <dbReference type="ARBA" id="ARBA00022692"/>
    </source>
</evidence>
<evidence type="ECO:0000313" key="9">
    <source>
        <dbReference type="EMBL" id="EXI87118.1"/>
    </source>
</evidence>
<dbReference type="GO" id="GO:0044874">
    <property type="term" value="P:lipoprotein localization to outer membrane"/>
    <property type="evidence" value="ECO:0007669"/>
    <property type="project" value="TreeGrafter"/>
</dbReference>
<organism evidence="9 10">
    <name type="scientific">Accumulibacter regalis</name>
    <dbReference type="NCBI Taxonomy" id="522306"/>
    <lineage>
        <taxon>Bacteria</taxon>
        <taxon>Pseudomonadati</taxon>
        <taxon>Pseudomonadota</taxon>
        <taxon>Betaproteobacteria</taxon>
        <taxon>Candidatus Accumulibacter</taxon>
    </lineage>
</organism>
<feature type="domain" description="ABC3 transporter permease C-terminal" evidence="8">
    <location>
        <begin position="268"/>
        <end position="386"/>
    </location>
</feature>
<evidence type="ECO:0000256" key="5">
    <source>
        <dbReference type="ARBA" id="ARBA00022989"/>
    </source>
</evidence>
<evidence type="ECO:0000256" key="1">
    <source>
        <dbReference type="ARBA" id="ARBA00004651"/>
    </source>
</evidence>